<accession>X1LAE5</accession>
<dbReference type="AlphaFoldDB" id="X1LAE5"/>
<dbReference type="SUPFAM" id="SSF53187">
    <property type="entry name" value="Zn-dependent exopeptidases"/>
    <property type="match status" value="1"/>
</dbReference>
<dbReference type="EMBL" id="BARU01047448">
    <property type="protein sequence ID" value="GAH99394.1"/>
    <property type="molecule type" value="Genomic_DNA"/>
</dbReference>
<gene>
    <name evidence="1" type="ORF">S03H2_71095</name>
</gene>
<feature type="non-terminal residue" evidence="1">
    <location>
        <position position="1"/>
    </location>
</feature>
<organism evidence="1">
    <name type="scientific">marine sediment metagenome</name>
    <dbReference type="NCBI Taxonomy" id="412755"/>
    <lineage>
        <taxon>unclassified sequences</taxon>
        <taxon>metagenomes</taxon>
        <taxon>ecological metagenomes</taxon>
    </lineage>
</organism>
<dbReference type="Pfam" id="PF01546">
    <property type="entry name" value="Peptidase_M20"/>
    <property type="match status" value="1"/>
</dbReference>
<dbReference type="GO" id="GO:0016787">
    <property type="term" value="F:hydrolase activity"/>
    <property type="evidence" value="ECO:0007669"/>
    <property type="project" value="InterPro"/>
</dbReference>
<evidence type="ECO:0008006" key="2">
    <source>
        <dbReference type="Google" id="ProtNLM"/>
    </source>
</evidence>
<dbReference type="InterPro" id="IPR002933">
    <property type="entry name" value="Peptidase_M20"/>
</dbReference>
<name>X1LAE5_9ZZZZ</name>
<proteinExistence type="predicted"/>
<comment type="caution">
    <text evidence="1">The sequence shown here is derived from an EMBL/GenBank/DDBJ whole genome shotgun (WGS) entry which is preliminary data.</text>
</comment>
<protein>
    <recommendedName>
        <fullName evidence="2">Peptidase M20 dimerisation domain-containing protein</fullName>
    </recommendedName>
</protein>
<reference evidence="1" key="1">
    <citation type="journal article" date="2014" name="Front. Microbiol.">
        <title>High frequency of phylogenetically diverse reductive dehalogenase-homologous genes in deep subseafloor sedimentary metagenomes.</title>
        <authorList>
            <person name="Kawai M."/>
            <person name="Futagami T."/>
            <person name="Toyoda A."/>
            <person name="Takaki Y."/>
            <person name="Nishi S."/>
            <person name="Hori S."/>
            <person name="Arai W."/>
            <person name="Tsubouchi T."/>
            <person name="Morono Y."/>
            <person name="Uchiyama I."/>
            <person name="Ito T."/>
            <person name="Fujiyama A."/>
            <person name="Inagaki F."/>
            <person name="Takami H."/>
        </authorList>
    </citation>
    <scope>NUCLEOTIDE SEQUENCE</scope>
    <source>
        <strain evidence="1">Expedition CK06-06</strain>
    </source>
</reference>
<evidence type="ECO:0000313" key="1">
    <source>
        <dbReference type="EMBL" id="GAH99394.1"/>
    </source>
</evidence>
<dbReference type="Gene3D" id="3.40.630.10">
    <property type="entry name" value="Zn peptidases"/>
    <property type="match status" value="1"/>
</dbReference>
<sequence length="97" mass="10217">SLVSGPTGIVRAFSKAFKYVPGRNPEIAGMSGWTDASLLVNRAKIPTAVFGPGPVIKAHTTEEYVNIADLVDAAKVYAVTAVEVCSGKINLKTRLSI</sequence>